<sequence>MRRRLYSFVTALVCLCALLPAAFAASDSPTPPGWIPEKNYVVLPGDEVYQSENWAKVLSLRAEAEAGAQLPDAGAEVADASAGMCYETGLLRLRYAQNAPDAAGAQRAYYSAYRAFSAAASNWKDQNGDQLDSVYYALSLWSNRAALLYDFDYSPYLAVSLDRNLTALGLTLADFYDAPYMDQVSDGDREKVAQAVHAYQNRVALYLDGHQLFAGYNVGGVTAAQPEIRNNRTMIPIRTLAEHLGADVEWVQETSQVVMTRAGVQVIMTLNQTTATVDGKAIQMDVAPYAADGRTLIPARYVAEFFDQSVTWDAENRRVDVQEDKTAVGDSNLEAWALPMGAMLSSLNAGDPSWFGLYSRGLPVAGSGSGAYTTNDPPYKSCRRTLSDDWGIDSREALITTVCSMTLHGHNDSFQEAAGLVNGLSASGYQELLNESGEVDRYMWPQTKALSEKWGDRGILCWDLFRMSNLVQWGYEAGYLTYPEALALLEPAAVRLKEAFSSWDEAYENYLDGYNWWARNDMTGQSIWETSHGKRYLLLKESEATSALFDDALFSCAVLPVPGLSAASLSAALSA</sequence>
<evidence type="ECO:0000313" key="5">
    <source>
        <dbReference type="Proteomes" id="UP000064844"/>
    </source>
</evidence>
<dbReference type="KEGG" id="ibu:IB211_01072c"/>
<dbReference type="EMBL" id="CP011307">
    <property type="protein sequence ID" value="ALP93465.1"/>
    <property type="molecule type" value="Genomic_DNA"/>
</dbReference>
<dbReference type="Proteomes" id="UP000064844">
    <property type="component" value="Chromosome"/>
</dbReference>
<organism evidence="4 5">
    <name type="scientific">Intestinimonas butyriciproducens</name>
    <dbReference type="NCBI Taxonomy" id="1297617"/>
    <lineage>
        <taxon>Bacteria</taxon>
        <taxon>Bacillati</taxon>
        <taxon>Bacillota</taxon>
        <taxon>Clostridia</taxon>
        <taxon>Eubacteriales</taxon>
        <taxon>Intestinimonas</taxon>
    </lineage>
</organism>
<dbReference type="RefSeq" id="WP_058117343.1">
    <property type="nucleotide sequence ID" value="NZ_CP011307.1"/>
</dbReference>
<dbReference type="Gene3D" id="3.30.457.10">
    <property type="entry name" value="Copper amine oxidase-like, N-terminal domain"/>
    <property type="match status" value="1"/>
</dbReference>
<dbReference type="InterPro" id="IPR036582">
    <property type="entry name" value="Mao_N_sf"/>
</dbReference>
<evidence type="ECO:0000259" key="3">
    <source>
        <dbReference type="Pfam" id="PF07833"/>
    </source>
</evidence>
<dbReference type="PATRIC" id="fig|1297617.4.peg.1090"/>
<evidence type="ECO:0000259" key="2">
    <source>
        <dbReference type="Pfam" id="PF06889"/>
    </source>
</evidence>
<keyword evidence="5" id="KW-1185">Reference proteome</keyword>
<dbReference type="Pfam" id="PF06889">
    <property type="entry name" value="DUF1266"/>
    <property type="match status" value="1"/>
</dbReference>
<feature type="signal peptide" evidence="1">
    <location>
        <begin position="1"/>
        <end position="24"/>
    </location>
</feature>
<feature type="domain" description="Copper amine oxidase-like N-terminal" evidence="3">
    <location>
        <begin position="223"/>
        <end position="319"/>
    </location>
</feature>
<evidence type="ECO:0000256" key="1">
    <source>
        <dbReference type="SAM" id="SignalP"/>
    </source>
</evidence>
<dbReference type="InterPro" id="IPR009677">
    <property type="entry name" value="DUF1266"/>
</dbReference>
<dbReference type="SUPFAM" id="SSF55383">
    <property type="entry name" value="Copper amine oxidase, domain N"/>
    <property type="match status" value="1"/>
</dbReference>
<reference evidence="4 5" key="1">
    <citation type="journal article" date="2015" name="Nat. Commun.">
        <title>Production of butyrate from lysine and the Amadori product fructoselysine by a human gut commensal.</title>
        <authorList>
            <person name="Bui T.P."/>
            <person name="Ritari J."/>
            <person name="Boeren S."/>
            <person name="de Waard P."/>
            <person name="Plugge C.M."/>
            <person name="de Vos W.M."/>
        </authorList>
    </citation>
    <scope>NUCLEOTIDE SEQUENCE [LARGE SCALE GENOMIC DNA]</scope>
    <source>
        <strain evidence="4 5">AF211</strain>
    </source>
</reference>
<dbReference type="eggNOG" id="COG0683">
    <property type="taxonomic scope" value="Bacteria"/>
</dbReference>
<name>A0A0S2W2D1_9FIRM</name>
<dbReference type="STRING" id="1297617.IB211_01072c"/>
<feature type="chain" id="PRO_5006606313" evidence="1">
    <location>
        <begin position="25"/>
        <end position="575"/>
    </location>
</feature>
<proteinExistence type="predicted"/>
<dbReference type="InterPro" id="IPR012854">
    <property type="entry name" value="Cu_amine_oxidase-like_N"/>
</dbReference>
<protein>
    <submittedName>
        <fullName evidence="4">Uncharacterized protein</fullName>
    </submittedName>
</protein>
<keyword evidence="1" id="KW-0732">Signal</keyword>
<dbReference type="AlphaFoldDB" id="A0A0S2W2D1"/>
<gene>
    <name evidence="4" type="ORF">IB211_01072c</name>
</gene>
<evidence type="ECO:0000313" key="4">
    <source>
        <dbReference type="EMBL" id="ALP93465.1"/>
    </source>
</evidence>
<dbReference type="Pfam" id="PF07833">
    <property type="entry name" value="Cu_amine_oxidN1"/>
    <property type="match status" value="1"/>
</dbReference>
<reference evidence="5" key="2">
    <citation type="submission" date="2015-04" db="EMBL/GenBank/DDBJ databases">
        <title>A butyrogenic pathway from the amino acid lysine in a human gut commensal.</title>
        <authorList>
            <person name="de Vos W.M."/>
            <person name="Bui N.T.P."/>
            <person name="Plugge C.M."/>
            <person name="Ritari J."/>
        </authorList>
    </citation>
    <scope>NUCLEOTIDE SEQUENCE [LARGE SCALE GENOMIC DNA]</scope>
    <source>
        <strain evidence="5">AF211</strain>
    </source>
</reference>
<accession>A0A0S2W2D1</accession>
<feature type="domain" description="DUF1266" evidence="2">
    <location>
        <begin position="386"/>
        <end position="529"/>
    </location>
</feature>